<proteinExistence type="predicted"/>
<dbReference type="OrthoDB" id="3393024at2"/>
<protein>
    <submittedName>
        <fullName evidence="1">Uncharacterized protein</fullName>
    </submittedName>
</protein>
<keyword evidence="2" id="KW-1185">Reference proteome</keyword>
<gene>
    <name evidence="1" type="ORF">FOY51_15040</name>
</gene>
<sequence length="74" mass="8222">MSSKSDRIVRCSAGHLYTTKWVPLGSFKAIRLGSKRFQRCPVGKHWALVSRVDPATLTDAERASAAEIHDINII</sequence>
<dbReference type="EMBL" id="VLNY01000006">
    <property type="protein sequence ID" value="KAA0022289.1"/>
    <property type="molecule type" value="Genomic_DNA"/>
</dbReference>
<evidence type="ECO:0000313" key="2">
    <source>
        <dbReference type="Proteomes" id="UP000322244"/>
    </source>
</evidence>
<dbReference type="Proteomes" id="UP000322244">
    <property type="component" value="Unassembled WGS sequence"/>
</dbReference>
<dbReference type="AlphaFoldDB" id="A0A5A7SAG7"/>
<organism evidence="1 2">
    <name type="scientific">Antrihabitans cavernicola</name>
    <dbReference type="NCBI Taxonomy" id="2495913"/>
    <lineage>
        <taxon>Bacteria</taxon>
        <taxon>Bacillati</taxon>
        <taxon>Actinomycetota</taxon>
        <taxon>Actinomycetes</taxon>
        <taxon>Mycobacteriales</taxon>
        <taxon>Nocardiaceae</taxon>
        <taxon>Antrihabitans</taxon>
    </lineage>
</organism>
<name>A0A5A7SAG7_9NOCA</name>
<evidence type="ECO:0000313" key="1">
    <source>
        <dbReference type="EMBL" id="KAA0022289.1"/>
    </source>
</evidence>
<comment type="caution">
    <text evidence="1">The sequence shown here is derived from an EMBL/GenBank/DDBJ whole genome shotgun (WGS) entry which is preliminary data.</text>
</comment>
<reference evidence="1 2" key="1">
    <citation type="submission" date="2019-07" db="EMBL/GenBank/DDBJ databases">
        <title>Rhodococcus cavernicolus sp. nov., isolated from a cave.</title>
        <authorList>
            <person name="Lee S.D."/>
        </authorList>
    </citation>
    <scope>NUCLEOTIDE SEQUENCE [LARGE SCALE GENOMIC DNA]</scope>
    <source>
        <strain evidence="1 2">C1-24</strain>
    </source>
</reference>
<accession>A0A5A7SAG7</accession>